<proteinExistence type="predicted"/>
<reference evidence="3" key="2">
    <citation type="submission" date="2021-04" db="EMBL/GenBank/DDBJ databases">
        <authorList>
            <person name="Gilroy R."/>
        </authorList>
    </citation>
    <scope>NUCLEOTIDE SEQUENCE</scope>
    <source>
        <strain evidence="3">ChiBcec8-13705</strain>
    </source>
</reference>
<dbReference type="Pfam" id="PF13490">
    <property type="entry name" value="zf-HC2"/>
    <property type="match status" value="1"/>
</dbReference>
<dbReference type="EMBL" id="DWYG01000097">
    <property type="protein sequence ID" value="HJB42063.1"/>
    <property type="molecule type" value="Genomic_DNA"/>
</dbReference>
<feature type="transmembrane region" description="Helical" evidence="1">
    <location>
        <begin position="164"/>
        <end position="188"/>
    </location>
</feature>
<evidence type="ECO:0000259" key="2">
    <source>
        <dbReference type="Pfam" id="PF13490"/>
    </source>
</evidence>
<reference evidence="3" key="1">
    <citation type="journal article" date="2021" name="PeerJ">
        <title>Extensive microbial diversity within the chicken gut microbiome revealed by metagenomics and culture.</title>
        <authorList>
            <person name="Gilroy R."/>
            <person name="Ravi A."/>
            <person name="Getino M."/>
            <person name="Pursley I."/>
            <person name="Horton D.L."/>
            <person name="Alikhan N.F."/>
            <person name="Baker D."/>
            <person name="Gharbi K."/>
            <person name="Hall N."/>
            <person name="Watson M."/>
            <person name="Adriaenssens E.M."/>
            <person name="Foster-Nyarko E."/>
            <person name="Jarju S."/>
            <person name="Secka A."/>
            <person name="Antonio M."/>
            <person name="Oren A."/>
            <person name="Chaudhuri R.R."/>
            <person name="La Ragione R."/>
            <person name="Hildebrand F."/>
            <person name="Pallen M.J."/>
        </authorList>
    </citation>
    <scope>NUCLEOTIDE SEQUENCE</scope>
    <source>
        <strain evidence="3">ChiBcec8-13705</strain>
    </source>
</reference>
<organism evidence="3 4">
    <name type="scientific">Candidatus Gemmiger avicola</name>
    <dbReference type="NCBI Taxonomy" id="2838605"/>
    <lineage>
        <taxon>Bacteria</taxon>
        <taxon>Bacillati</taxon>
        <taxon>Bacillota</taxon>
        <taxon>Clostridia</taxon>
        <taxon>Eubacteriales</taxon>
        <taxon>Gemmiger</taxon>
    </lineage>
</organism>
<evidence type="ECO:0000256" key="1">
    <source>
        <dbReference type="SAM" id="Phobius"/>
    </source>
</evidence>
<sequence>MPNEKTSIPCAVCRDLAPLVADGVASAESEALVRAHLEVCPACAAEWPELCAEGERPDHADVPETVPLPDDIRVLRRLHRKLNRRSALLLTAGALGGALLTYSNRFNLIILFFPLVCGVFSWQRNPAWRVLPVLTFLCTAGMALVLDAWQHSYTNIWAAVRGGLWMGVISAALCLIGALAGRLFAYAFKKEEDE</sequence>
<dbReference type="Proteomes" id="UP000886803">
    <property type="component" value="Unassembled WGS sequence"/>
</dbReference>
<feature type="transmembrane region" description="Helical" evidence="1">
    <location>
        <begin position="130"/>
        <end position="149"/>
    </location>
</feature>
<keyword evidence="1" id="KW-1133">Transmembrane helix</keyword>
<feature type="transmembrane region" description="Helical" evidence="1">
    <location>
        <begin position="82"/>
        <end position="100"/>
    </location>
</feature>
<evidence type="ECO:0000313" key="3">
    <source>
        <dbReference type="EMBL" id="HJB42063.1"/>
    </source>
</evidence>
<feature type="transmembrane region" description="Helical" evidence="1">
    <location>
        <begin position="106"/>
        <end position="123"/>
    </location>
</feature>
<feature type="domain" description="Putative zinc-finger" evidence="2">
    <location>
        <begin position="10"/>
        <end position="44"/>
    </location>
</feature>
<name>A0A9D2S2T8_9FIRM</name>
<evidence type="ECO:0000313" key="4">
    <source>
        <dbReference type="Proteomes" id="UP000886803"/>
    </source>
</evidence>
<dbReference type="InterPro" id="IPR027383">
    <property type="entry name" value="Znf_put"/>
</dbReference>
<keyword evidence="1" id="KW-0812">Transmembrane</keyword>
<gene>
    <name evidence="3" type="ORF">H9945_06135</name>
</gene>
<dbReference type="AlphaFoldDB" id="A0A9D2S2T8"/>
<protein>
    <submittedName>
        <fullName evidence="3">Zf-HC2 domain-containing protein</fullName>
    </submittedName>
</protein>
<accession>A0A9D2S2T8</accession>
<comment type="caution">
    <text evidence="3">The sequence shown here is derived from an EMBL/GenBank/DDBJ whole genome shotgun (WGS) entry which is preliminary data.</text>
</comment>
<keyword evidence="1" id="KW-0472">Membrane</keyword>